<reference evidence="8" key="1">
    <citation type="submission" date="2020-11" db="EMBL/GenBank/DDBJ databases">
        <authorList>
            <person name="Tran Van P."/>
        </authorList>
    </citation>
    <scope>NUCLEOTIDE SEQUENCE</scope>
</reference>
<keyword evidence="3" id="KW-0694">RNA-binding</keyword>
<evidence type="ECO:0000313" key="8">
    <source>
        <dbReference type="EMBL" id="CAD7412640.1"/>
    </source>
</evidence>
<gene>
    <name evidence="8" type="ORF">TPSB3V08_LOCUS8542</name>
</gene>
<feature type="region of interest" description="RNA gate" evidence="5">
    <location>
        <begin position="657"/>
        <end position="671"/>
    </location>
</feature>
<keyword evidence="2 5" id="KW-0396">Initiation factor</keyword>
<keyword evidence="7" id="KW-1133">Transmembrane helix</keyword>
<evidence type="ECO:0000256" key="4">
    <source>
        <dbReference type="ARBA" id="ARBA00022917"/>
    </source>
</evidence>
<protein>
    <recommendedName>
        <fullName evidence="5">Eukaryotic translation initiation factor 3 subunit D</fullName>
        <shortName evidence="5">eIF3d</shortName>
    </recommendedName>
    <alternativeName>
        <fullName evidence="5">Eukaryotic translation initiation factor 3 subunit 7</fullName>
    </alternativeName>
</protein>
<keyword evidence="4 5" id="KW-0648">Protein biosynthesis</keyword>
<evidence type="ECO:0000256" key="1">
    <source>
        <dbReference type="ARBA" id="ARBA00022490"/>
    </source>
</evidence>
<dbReference type="PANTHER" id="PTHR12399">
    <property type="entry name" value="EUKARYOTIC TRANSLATION INITIATION FACTOR 3 SUBUNIT 7"/>
    <property type="match status" value="1"/>
</dbReference>
<sequence length="944" mass="109590">MTEDPVVSGDDAQHFKPPVIQDNATGWGPCDMPEQFKDMPYQPFSKGDRLGKISDWTGAAFQDKKYTNKYQLYLLWLVVIPDCVPLDKYQLYLLWLVVIPVCVPLDKYQLYLLWLVVIPDCVPLDKCYLYLLWLVVIPDYKYYLYLLWLVVIPDCVPLDKYQLYLLWPVVIPDCVPLDKYYLYLLWPVVIPDCVPLDKYYLYLLWPVVIPDCVPLDKYYLYLLWPVVIPDCVPLDKYYLYLLWPVVIPDCVPLDKYYLYLLWPVVIPDCVPLDKYYLYLLWPVVIPDCVPLDKYYLYLLWPVVIPDCVPLDKYYLYLLWPVVIPDCVPLDKYYLYLLWPVVIPDCVPLDKYYLYLLWPVVIPDCVPLDKYYLYLLWPVVIPDCVPLDKYQLYLLWLVVIPDCVPLDKYQSQFGSGGQYAYYHDEDESTFHLVDTTRVQKPPYQRGRFRQNQRNMRGRGGQRGGHQNQLQLLGKGLKMRDRNQRQQRKWPMRQGMRNNKNQPPIKSRDASVTVRPDWTTIEEMDFPRLAKLSLPNVKEGQDVCVRSIACPLGTLAVFNKSRLFPARLCCGSLEYYDKTYDRVNVKNEKPLQRIDRIFHTVTTTDDPIIRKLSKTEGNVYATDAILATLMCCTRSNYSWDIVIEKIGEKLFLDKRDNTEFDLLTVNETSVEPPQDDGNSLNSPRNLALEATFINHNFSQQVLKTGEPRYKFEEGNPFISEEEAGEVASVAYRYRKWDLDNGVVLVARSEHDAVMHGPNGELQFVSIKALNEWDSKLSGDVEWRQKLDTQRGAVLANELRNNSCKLAKWTVQALLAGSDQIKFGYVSRAHVRDSSKHVILGTQQYKPNEFATQINLNMDNAWGILRCIVDICMKQKDGKYLIMKDPNKPMIRLYDIPDNTFESDNDDGDDDDAGESTSAGQHVPAALPLLVGQENLACHSRTPAIPT</sequence>
<comment type="similarity">
    <text evidence="5">Belongs to the eIF-3 subunit D family.</text>
</comment>
<dbReference type="GO" id="GO:0002191">
    <property type="term" value="P:cap-dependent translational initiation"/>
    <property type="evidence" value="ECO:0007669"/>
    <property type="project" value="UniProtKB-UniRule"/>
</dbReference>
<dbReference type="PANTHER" id="PTHR12399:SF0">
    <property type="entry name" value="EUKARYOTIC TRANSLATION INITIATION FACTOR 3 SUBUNIT D"/>
    <property type="match status" value="1"/>
</dbReference>
<evidence type="ECO:0000256" key="3">
    <source>
        <dbReference type="ARBA" id="ARBA00022884"/>
    </source>
</evidence>
<dbReference type="GO" id="GO:0033290">
    <property type="term" value="C:eukaryotic 48S preinitiation complex"/>
    <property type="evidence" value="ECO:0007669"/>
    <property type="project" value="UniProtKB-UniRule"/>
</dbReference>
<dbReference type="GO" id="GO:0001732">
    <property type="term" value="P:formation of cytoplasmic translation initiation complex"/>
    <property type="evidence" value="ECO:0007669"/>
    <property type="project" value="UniProtKB-UniRule"/>
</dbReference>
<evidence type="ECO:0000256" key="5">
    <source>
        <dbReference type="HAMAP-Rule" id="MF_03003"/>
    </source>
</evidence>
<dbReference type="EMBL" id="OD006191">
    <property type="protein sequence ID" value="CAD7412640.1"/>
    <property type="molecule type" value="Genomic_DNA"/>
</dbReference>
<feature type="region of interest" description="Disordered" evidence="6">
    <location>
        <begin position="492"/>
        <end position="511"/>
    </location>
</feature>
<feature type="transmembrane region" description="Helical" evidence="7">
    <location>
        <begin position="92"/>
        <end position="116"/>
    </location>
</feature>
<name>A0A7R9H838_TIMPO</name>
<dbReference type="AlphaFoldDB" id="A0A7R9H838"/>
<comment type="domain">
    <text evidence="5">The RNA gate region regulates mRNA cap recognition to prevent promiscuous mRNA-binding before assembly of eif3d into the full eukaryotic translation initiation factor 3 (eIF-3) complex.</text>
</comment>
<dbReference type="GO" id="GO:0098808">
    <property type="term" value="F:mRNA cap binding"/>
    <property type="evidence" value="ECO:0007669"/>
    <property type="project" value="UniProtKB-UniRule"/>
</dbReference>
<feature type="compositionally biased region" description="Acidic residues" evidence="6">
    <location>
        <begin position="898"/>
        <end position="911"/>
    </location>
</feature>
<feature type="region of interest" description="Disordered" evidence="6">
    <location>
        <begin position="894"/>
        <end position="917"/>
    </location>
</feature>
<dbReference type="HAMAP" id="MF_03003">
    <property type="entry name" value="eIF3d"/>
    <property type="match status" value="1"/>
</dbReference>
<keyword evidence="7" id="KW-0472">Membrane</keyword>
<dbReference type="GO" id="GO:0005852">
    <property type="term" value="C:eukaryotic translation initiation factor 3 complex"/>
    <property type="evidence" value="ECO:0007669"/>
    <property type="project" value="UniProtKB-UniRule"/>
</dbReference>
<proteinExistence type="inferred from homology"/>
<dbReference type="Pfam" id="PF05091">
    <property type="entry name" value="eIF-3_zeta"/>
    <property type="match status" value="2"/>
</dbReference>
<feature type="transmembrane region" description="Helical" evidence="7">
    <location>
        <begin position="128"/>
        <end position="151"/>
    </location>
</feature>
<comment type="function">
    <text evidence="5">mRNA cap-binding component of the eukaryotic translation initiation factor 3 (eIF-3) complex, which is involved in protein synthesis of a specialized repertoire of mRNAs and, together with other initiation factors, stimulates binding of mRNA and methionyl-tRNAi to the 40S ribosome. The eIF-3 complex specifically targets and initiates translation of a subset of mRNAs involved in cell proliferation. In the eIF-3 complex, eif3d specifically recognizes and binds the 7-methylguanosine cap of a subset of mRNAs.</text>
</comment>
<comment type="subunit">
    <text evidence="5">Component of the eukaryotic translation initiation factor 3 (eIF-3) complex.</text>
</comment>
<accession>A0A7R9H838</accession>
<organism evidence="8">
    <name type="scientific">Timema poppense</name>
    <name type="common">Walking stick</name>
    <dbReference type="NCBI Taxonomy" id="170557"/>
    <lineage>
        <taxon>Eukaryota</taxon>
        <taxon>Metazoa</taxon>
        <taxon>Ecdysozoa</taxon>
        <taxon>Arthropoda</taxon>
        <taxon>Hexapoda</taxon>
        <taxon>Insecta</taxon>
        <taxon>Pterygota</taxon>
        <taxon>Neoptera</taxon>
        <taxon>Polyneoptera</taxon>
        <taxon>Phasmatodea</taxon>
        <taxon>Timematodea</taxon>
        <taxon>Timematoidea</taxon>
        <taxon>Timematidae</taxon>
        <taxon>Timema</taxon>
    </lineage>
</organism>
<dbReference type="InterPro" id="IPR007783">
    <property type="entry name" value="eIF3d"/>
</dbReference>
<keyword evidence="1 5" id="KW-0963">Cytoplasm</keyword>
<dbReference type="GO" id="GO:0016282">
    <property type="term" value="C:eukaryotic 43S preinitiation complex"/>
    <property type="evidence" value="ECO:0007669"/>
    <property type="project" value="UniProtKB-UniRule"/>
</dbReference>
<dbReference type="GO" id="GO:0003743">
    <property type="term" value="F:translation initiation factor activity"/>
    <property type="evidence" value="ECO:0007669"/>
    <property type="project" value="UniProtKB-UniRule"/>
</dbReference>
<evidence type="ECO:0000256" key="7">
    <source>
        <dbReference type="SAM" id="Phobius"/>
    </source>
</evidence>
<evidence type="ECO:0000256" key="6">
    <source>
        <dbReference type="SAM" id="MobiDB-lite"/>
    </source>
</evidence>
<evidence type="ECO:0000256" key="2">
    <source>
        <dbReference type="ARBA" id="ARBA00022540"/>
    </source>
</evidence>
<keyword evidence="7" id="KW-0812">Transmembrane</keyword>
<comment type="subcellular location">
    <subcellularLocation>
        <location evidence="5">Cytoplasm</location>
    </subcellularLocation>
</comment>
<feature type="region of interest" description="Disordered" evidence="6">
    <location>
        <begin position="442"/>
        <end position="466"/>
    </location>
</feature>